<name>A0A483M0K5_KLEPN</name>
<dbReference type="EMBL" id="SDCT01000074">
    <property type="protein sequence ID" value="TCX80680.1"/>
    <property type="molecule type" value="Genomic_DNA"/>
</dbReference>
<dbReference type="Pfam" id="PF26210">
    <property type="entry name" value="Phage_phiTE_211"/>
    <property type="match status" value="1"/>
</dbReference>
<gene>
    <name evidence="1" type="ORF">ETF13_27200</name>
</gene>
<comment type="caution">
    <text evidence="1">The sequence shown here is derived from an EMBL/GenBank/DDBJ whole genome shotgun (WGS) entry which is preliminary data.</text>
</comment>
<dbReference type="RefSeq" id="WP_110229011.1">
    <property type="nucleotide sequence ID" value="NZ_JANJFA010000033.1"/>
</dbReference>
<proteinExistence type="predicted"/>
<organism evidence="1">
    <name type="scientific">Klebsiella pneumoniae</name>
    <dbReference type="NCBI Taxonomy" id="573"/>
    <lineage>
        <taxon>Bacteria</taxon>
        <taxon>Pseudomonadati</taxon>
        <taxon>Pseudomonadota</taxon>
        <taxon>Gammaproteobacteria</taxon>
        <taxon>Enterobacterales</taxon>
        <taxon>Enterobacteriaceae</taxon>
        <taxon>Klebsiella/Raoultella group</taxon>
        <taxon>Klebsiella</taxon>
        <taxon>Klebsiella pneumoniae complex</taxon>
    </lineage>
</organism>
<dbReference type="InterPro" id="IPR058894">
    <property type="entry name" value="PhiTE_211_coil-containing-like"/>
</dbReference>
<accession>A0A483M0K5</accession>
<sequence>MKTLEDLRASLLEAMSTAADPVELNKSAEDVLADAVQEYLSAPSVTTSEPAPGRGRPGIAITHKLQGYSANNRPVSLLIKSGISMQINKSALDNASPEIIAALKRLGYDVNQEV</sequence>
<evidence type="ECO:0000313" key="1">
    <source>
        <dbReference type="EMBL" id="TCX80680.1"/>
    </source>
</evidence>
<dbReference type="AlphaFoldDB" id="A0A483M0K5"/>
<reference evidence="1" key="1">
    <citation type="submission" date="2019-01" db="EMBL/GenBank/DDBJ databases">
        <authorList>
            <person name="Lista F."/>
            <person name="Anselmo A."/>
        </authorList>
    </citation>
    <scope>NUCLEOTIDE SEQUENCE</scope>
    <source>
        <strain evidence="1">3S</strain>
    </source>
</reference>
<protein>
    <submittedName>
        <fullName evidence="1">Uncharacterized protein</fullName>
    </submittedName>
</protein>